<name>K1UK32_9ZZZZ</name>
<organism evidence="4">
    <name type="scientific">human gut metagenome</name>
    <dbReference type="NCBI Taxonomy" id="408170"/>
    <lineage>
        <taxon>unclassified sequences</taxon>
        <taxon>metagenomes</taxon>
        <taxon>organismal metagenomes</taxon>
    </lineage>
</organism>
<dbReference type="Gene3D" id="2.40.170.20">
    <property type="entry name" value="TonB-dependent receptor, beta-barrel domain"/>
    <property type="match status" value="1"/>
</dbReference>
<reference evidence="4" key="1">
    <citation type="journal article" date="2013" name="Environ. Microbiol.">
        <title>Microbiota from the distal guts of lean and obese adolescents exhibit partial functional redundancy besides clear differences in community structure.</title>
        <authorList>
            <person name="Ferrer M."/>
            <person name="Ruiz A."/>
            <person name="Lanza F."/>
            <person name="Haange S.B."/>
            <person name="Oberbach A."/>
            <person name="Till H."/>
            <person name="Bargiela R."/>
            <person name="Campoy C."/>
            <person name="Segura M.T."/>
            <person name="Richter M."/>
            <person name="von Bergen M."/>
            <person name="Seifert J."/>
            <person name="Suarez A."/>
        </authorList>
    </citation>
    <scope>NUCLEOTIDE SEQUENCE</scope>
</reference>
<comment type="subcellular location">
    <subcellularLocation>
        <location evidence="1">Cell outer membrane</location>
    </subcellularLocation>
</comment>
<keyword evidence="4" id="KW-0675">Receptor</keyword>
<dbReference type="AlphaFoldDB" id="K1UK32"/>
<accession>K1UK32</accession>
<dbReference type="EMBL" id="AJWY01002286">
    <property type="protein sequence ID" value="EKC78475.1"/>
    <property type="molecule type" value="Genomic_DNA"/>
</dbReference>
<evidence type="ECO:0000256" key="1">
    <source>
        <dbReference type="ARBA" id="ARBA00004442"/>
    </source>
</evidence>
<protein>
    <submittedName>
        <fullName evidence="4">Protein containing TonB-dependent receptor, beta-barrel domain protein</fullName>
    </submittedName>
</protein>
<dbReference type="GO" id="GO:0009279">
    <property type="term" value="C:cell outer membrane"/>
    <property type="evidence" value="ECO:0007669"/>
    <property type="project" value="UniProtKB-SubCell"/>
</dbReference>
<proteinExistence type="predicted"/>
<comment type="caution">
    <text evidence="4">The sequence shown here is derived from an EMBL/GenBank/DDBJ whole genome shotgun (WGS) entry which is preliminary data.</text>
</comment>
<keyword evidence="3" id="KW-0998">Cell outer membrane</keyword>
<gene>
    <name evidence="4" type="ORF">LEA_03445</name>
</gene>
<evidence type="ECO:0000313" key="4">
    <source>
        <dbReference type="EMBL" id="EKC78475.1"/>
    </source>
</evidence>
<dbReference type="InterPro" id="IPR036942">
    <property type="entry name" value="Beta-barrel_TonB_sf"/>
</dbReference>
<evidence type="ECO:0000256" key="3">
    <source>
        <dbReference type="ARBA" id="ARBA00023237"/>
    </source>
</evidence>
<keyword evidence="2" id="KW-0472">Membrane</keyword>
<sequence length="272" mass="30835">SAALSYDILPWLNVSGRARIDNTNSVYTQKLYASSNTTITEGSSQGHYTEITNADEQIYADVMLNVNKTFGEEWSLVANVGASINDVRSRELSYRGPIRDSGVPNLFTVFDLDREKSRAQKWGWQEQTQSLFGSVEVGWRSMLYLTVTGRNDWASQLAGSPQKSFFYPSVGLSWIPTATFDLPDAFTYLKLRASFSSVGIPFPRFLTTPTYAYDETTQQWLPTTFREIGQLYPERTKTWEVGLDARLWNDLRLSASWYLADTSNQTFQPTVS</sequence>
<feature type="non-terminal residue" evidence="4">
    <location>
        <position position="1"/>
    </location>
</feature>
<evidence type="ECO:0000256" key="2">
    <source>
        <dbReference type="ARBA" id="ARBA00023136"/>
    </source>
</evidence>
<dbReference type="SUPFAM" id="SSF56935">
    <property type="entry name" value="Porins"/>
    <property type="match status" value="1"/>
</dbReference>
<feature type="non-terminal residue" evidence="4">
    <location>
        <position position="272"/>
    </location>
</feature>